<reference evidence="3" key="1">
    <citation type="journal article" date="2019" name="Int. J. Syst. Evol. Microbiol.">
        <title>The Global Catalogue of Microorganisms (GCM) 10K type strain sequencing project: providing services to taxonomists for standard genome sequencing and annotation.</title>
        <authorList>
            <consortium name="The Broad Institute Genomics Platform"/>
            <consortium name="The Broad Institute Genome Sequencing Center for Infectious Disease"/>
            <person name="Wu L."/>
            <person name="Ma J."/>
        </authorList>
    </citation>
    <scope>NUCLEOTIDE SEQUENCE [LARGE SCALE GENOMIC DNA]</scope>
    <source>
        <strain evidence="3">PCU 280</strain>
    </source>
</reference>
<name>A0ABW1V6U2_9BACL</name>
<dbReference type="RefSeq" id="WP_379236414.1">
    <property type="nucleotide sequence ID" value="NZ_JBHSTE010000005.1"/>
</dbReference>
<organism evidence="2 3">
    <name type="scientific">Paenibacillus septentrionalis</name>
    <dbReference type="NCBI Taxonomy" id="429342"/>
    <lineage>
        <taxon>Bacteria</taxon>
        <taxon>Bacillati</taxon>
        <taxon>Bacillota</taxon>
        <taxon>Bacilli</taxon>
        <taxon>Bacillales</taxon>
        <taxon>Paenibacillaceae</taxon>
        <taxon>Paenibacillus</taxon>
    </lineage>
</organism>
<keyword evidence="3" id="KW-1185">Reference proteome</keyword>
<evidence type="ECO:0000313" key="2">
    <source>
        <dbReference type="EMBL" id="MFC6334174.1"/>
    </source>
</evidence>
<dbReference type="CDD" id="cd09620">
    <property type="entry name" value="CBM9_like_3"/>
    <property type="match status" value="1"/>
</dbReference>
<proteinExistence type="predicted"/>
<dbReference type="SUPFAM" id="SSF49344">
    <property type="entry name" value="CBD9-like"/>
    <property type="match status" value="1"/>
</dbReference>
<dbReference type="Gene3D" id="2.60.40.1190">
    <property type="match status" value="1"/>
</dbReference>
<dbReference type="EMBL" id="JBHSTE010000005">
    <property type="protein sequence ID" value="MFC6334174.1"/>
    <property type="molecule type" value="Genomic_DNA"/>
</dbReference>
<comment type="caution">
    <text evidence="2">The sequence shown here is derived from an EMBL/GenBank/DDBJ whole genome shotgun (WGS) entry which is preliminary data.</text>
</comment>
<dbReference type="InterPro" id="IPR010502">
    <property type="entry name" value="Carb-bd_dom_fam9"/>
</dbReference>
<accession>A0ABW1V6U2</accession>
<evidence type="ECO:0000313" key="3">
    <source>
        <dbReference type="Proteomes" id="UP001596233"/>
    </source>
</evidence>
<protein>
    <submittedName>
        <fullName evidence="2">Carbohydrate-binding family 9-like protein</fullName>
    </submittedName>
</protein>
<gene>
    <name evidence="2" type="ORF">ACFP56_16215</name>
</gene>
<sequence>MLPLYECPHVIFSGELQLIEHIQWHQCPPVQLVDTVTGSIPKEQTEVQVCWSSEALYIRFECTDHYVLSEYTKRDDPLYEQDVIEVFIDVVGDGKQYIELELSPYNIVFDAKVVRSQHNQHINVDASWDMKGLYTSVKPIEQSSKKGSVYLLKLPTSSLGKPARAGDAWRINFYRIDQDAFGCRQYQAWSPTGEVNFHRPNRFGKLLFQEGITQTKAKE</sequence>
<feature type="domain" description="Carbohydrate-binding" evidence="1">
    <location>
        <begin position="24"/>
        <end position="209"/>
    </location>
</feature>
<evidence type="ECO:0000259" key="1">
    <source>
        <dbReference type="Pfam" id="PF06452"/>
    </source>
</evidence>
<dbReference type="Proteomes" id="UP001596233">
    <property type="component" value="Unassembled WGS sequence"/>
</dbReference>
<dbReference type="Pfam" id="PF06452">
    <property type="entry name" value="CBM9_1"/>
    <property type="match status" value="1"/>
</dbReference>